<keyword evidence="3" id="KW-1185">Reference proteome</keyword>
<dbReference type="Proteomes" id="UP000053411">
    <property type="component" value="Unassembled WGS sequence"/>
</dbReference>
<dbReference type="VEuPathDB" id="FungiDB:Z520_05657"/>
<feature type="compositionally biased region" description="Acidic residues" evidence="1">
    <location>
        <begin position="175"/>
        <end position="195"/>
    </location>
</feature>
<proteinExistence type="predicted"/>
<dbReference type="SUPFAM" id="SSF57850">
    <property type="entry name" value="RING/U-box"/>
    <property type="match status" value="1"/>
</dbReference>
<evidence type="ECO:0008006" key="4">
    <source>
        <dbReference type="Google" id="ProtNLM"/>
    </source>
</evidence>
<sequence length="296" mass="33277">MHWVLQNWPELPTSRGSGVSFHGYMQTREYLRGSNAWSELLDAAHTVARRGKTASLQKDQAPERSQEWFSKLIEYVEKRKMARRYARNRPDRSSRSTGRQPSDTQVASPTIRAPISPLSSIRDGDLLRASPSQAQNDEILRILNAVLAKWEELESRTITSTLATRRGRSGPGASSEEESSSEEQPDDREFDEDEGSSSRRPCPSPSRPSSSRSTNRTPSTSIPNPSQTETETECGICLSQLPPRSRGNNDNNHNSDIWRCTTCHNATHTMCFDEWMARSANSRVTCIYCRSPVSTN</sequence>
<accession>A0A0D2IMV6</accession>
<evidence type="ECO:0000313" key="2">
    <source>
        <dbReference type="EMBL" id="KIX98356.1"/>
    </source>
</evidence>
<dbReference type="STRING" id="1442371.A0A0D2IMV6"/>
<dbReference type="AlphaFoldDB" id="A0A0D2IMV6"/>
<dbReference type="Gene3D" id="3.30.40.10">
    <property type="entry name" value="Zinc/RING finger domain, C3HC4 (zinc finger)"/>
    <property type="match status" value="1"/>
</dbReference>
<evidence type="ECO:0000313" key="3">
    <source>
        <dbReference type="Proteomes" id="UP000053411"/>
    </source>
</evidence>
<dbReference type="GeneID" id="27711403"/>
<gene>
    <name evidence="2" type="ORF">Z520_05657</name>
</gene>
<feature type="region of interest" description="Disordered" evidence="1">
    <location>
        <begin position="83"/>
        <end position="123"/>
    </location>
</feature>
<feature type="region of interest" description="Disordered" evidence="1">
    <location>
        <begin position="161"/>
        <end position="233"/>
    </location>
</feature>
<dbReference type="RefSeq" id="XP_016632479.1">
    <property type="nucleotide sequence ID" value="XM_016776160.1"/>
</dbReference>
<dbReference type="InterPro" id="IPR013083">
    <property type="entry name" value="Znf_RING/FYVE/PHD"/>
</dbReference>
<evidence type="ECO:0000256" key="1">
    <source>
        <dbReference type="SAM" id="MobiDB-lite"/>
    </source>
</evidence>
<organism evidence="2 3">
    <name type="scientific">Fonsecaea multimorphosa CBS 102226</name>
    <dbReference type="NCBI Taxonomy" id="1442371"/>
    <lineage>
        <taxon>Eukaryota</taxon>
        <taxon>Fungi</taxon>
        <taxon>Dikarya</taxon>
        <taxon>Ascomycota</taxon>
        <taxon>Pezizomycotina</taxon>
        <taxon>Eurotiomycetes</taxon>
        <taxon>Chaetothyriomycetidae</taxon>
        <taxon>Chaetothyriales</taxon>
        <taxon>Herpotrichiellaceae</taxon>
        <taxon>Fonsecaea</taxon>
    </lineage>
</organism>
<feature type="compositionally biased region" description="Low complexity" evidence="1">
    <location>
        <begin position="207"/>
        <end position="226"/>
    </location>
</feature>
<dbReference type="OrthoDB" id="4161597at2759"/>
<reference evidence="2 3" key="1">
    <citation type="submission" date="2015-01" db="EMBL/GenBank/DDBJ databases">
        <title>The Genome Sequence of Fonsecaea multimorphosa CBS 102226.</title>
        <authorList>
            <consortium name="The Broad Institute Genomics Platform"/>
            <person name="Cuomo C."/>
            <person name="de Hoog S."/>
            <person name="Gorbushina A."/>
            <person name="Stielow B."/>
            <person name="Teixiera M."/>
            <person name="Abouelleil A."/>
            <person name="Chapman S.B."/>
            <person name="Priest M."/>
            <person name="Young S.K."/>
            <person name="Wortman J."/>
            <person name="Nusbaum C."/>
            <person name="Birren B."/>
        </authorList>
    </citation>
    <scope>NUCLEOTIDE SEQUENCE [LARGE SCALE GENOMIC DNA]</scope>
    <source>
        <strain evidence="2 3">CBS 102226</strain>
    </source>
</reference>
<feature type="compositionally biased region" description="Polar residues" evidence="1">
    <location>
        <begin position="95"/>
        <end position="108"/>
    </location>
</feature>
<protein>
    <recommendedName>
        <fullName evidence="4">RING-type domain-containing protein</fullName>
    </recommendedName>
</protein>
<dbReference type="EMBL" id="KN848071">
    <property type="protein sequence ID" value="KIX98356.1"/>
    <property type="molecule type" value="Genomic_DNA"/>
</dbReference>
<name>A0A0D2IMV6_9EURO</name>